<keyword evidence="1" id="KW-0472">Membrane</keyword>
<keyword evidence="1" id="KW-1133">Transmembrane helix</keyword>
<feature type="transmembrane region" description="Helical" evidence="1">
    <location>
        <begin position="147"/>
        <end position="167"/>
    </location>
</feature>
<evidence type="ECO:0000313" key="2">
    <source>
        <dbReference type="EMBL" id="RSH80960.1"/>
    </source>
</evidence>
<gene>
    <name evidence="2" type="ORF">EHS24_008391</name>
</gene>
<dbReference type="Proteomes" id="UP000279236">
    <property type="component" value="Unassembled WGS sequence"/>
</dbReference>
<dbReference type="GeneID" id="39592934"/>
<accession>A0A427XQ66</accession>
<evidence type="ECO:0000256" key="1">
    <source>
        <dbReference type="SAM" id="Phobius"/>
    </source>
</evidence>
<protein>
    <submittedName>
        <fullName evidence="2">Uncharacterized protein</fullName>
    </submittedName>
</protein>
<reference evidence="2 3" key="1">
    <citation type="submission" date="2018-11" db="EMBL/GenBank/DDBJ databases">
        <title>Genome sequence of Apiotrichum porosum DSM 27194.</title>
        <authorList>
            <person name="Aliyu H."/>
            <person name="Gorte O."/>
            <person name="Ochsenreither K."/>
        </authorList>
    </citation>
    <scope>NUCLEOTIDE SEQUENCE [LARGE SCALE GENOMIC DNA]</scope>
    <source>
        <strain evidence="2 3">DSM 27194</strain>
    </source>
</reference>
<dbReference type="EMBL" id="RSCE01000007">
    <property type="protein sequence ID" value="RSH80960.1"/>
    <property type="molecule type" value="Genomic_DNA"/>
</dbReference>
<dbReference type="AlphaFoldDB" id="A0A427XQ66"/>
<organism evidence="2 3">
    <name type="scientific">Apiotrichum porosum</name>
    <dbReference type="NCBI Taxonomy" id="105984"/>
    <lineage>
        <taxon>Eukaryota</taxon>
        <taxon>Fungi</taxon>
        <taxon>Dikarya</taxon>
        <taxon>Basidiomycota</taxon>
        <taxon>Agaricomycotina</taxon>
        <taxon>Tremellomycetes</taxon>
        <taxon>Trichosporonales</taxon>
        <taxon>Trichosporonaceae</taxon>
        <taxon>Apiotrichum</taxon>
    </lineage>
</organism>
<keyword evidence="1" id="KW-0812">Transmembrane</keyword>
<comment type="caution">
    <text evidence="2">The sequence shown here is derived from an EMBL/GenBank/DDBJ whole genome shotgun (WGS) entry which is preliminary data.</text>
</comment>
<keyword evidence="3" id="KW-1185">Reference proteome</keyword>
<evidence type="ECO:0000313" key="3">
    <source>
        <dbReference type="Proteomes" id="UP000279236"/>
    </source>
</evidence>
<dbReference type="RefSeq" id="XP_028475679.1">
    <property type="nucleotide sequence ID" value="XM_028623705.1"/>
</dbReference>
<name>A0A427XQ66_9TREE</name>
<proteinExistence type="predicted"/>
<sequence>MASLYTPTPRRHALAIVPSIVVSPPTPVPGVPSFQTDYIEQARRRRQRRASRSNPAYSYSNAQALSLLDVGWKRRPAGVPYDMALNATEPPVSLVDAAAEVLGLVPVLVFLKAWYAETVASLSSLSLSLSPSSPLSSAKAVRRRRNITPLTLFLVLLGSALALSFAITTIHSSSSSDYEGTHAPHAYAAAFARAHHNPAYVGVTLPPKTAPTPRYQAPTGHNGHTDSRLAAVLDAWDFH</sequence>